<reference evidence="2 3" key="1">
    <citation type="submission" date="2016-04" db="EMBL/GenBank/DDBJ databases">
        <authorList>
            <person name="Evans L.H."/>
            <person name="Alamgir A."/>
            <person name="Owens N."/>
            <person name="Weber N.D."/>
            <person name="Virtaneva K."/>
            <person name="Barbian K."/>
            <person name="Babar A."/>
            <person name="Rosenke K."/>
        </authorList>
    </citation>
    <scope>NUCLEOTIDE SEQUENCE [LARGE SCALE GENOMIC DNA]</scope>
    <source>
        <strain evidence="2 3">PMB02</strain>
    </source>
</reference>
<dbReference type="RefSeq" id="WP_048431747.1">
    <property type="nucleotide sequence ID" value="NZ_LWHQ01000038.1"/>
</dbReference>
<evidence type="ECO:0000313" key="3">
    <source>
        <dbReference type="Proteomes" id="UP000078316"/>
    </source>
</evidence>
<organism evidence="2 3">
    <name type="scientific">Methylobacterium platani</name>
    <dbReference type="NCBI Taxonomy" id="427683"/>
    <lineage>
        <taxon>Bacteria</taxon>
        <taxon>Pseudomonadati</taxon>
        <taxon>Pseudomonadota</taxon>
        <taxon>Alphaproteobacteria</taxon>
        <taxon>Hyphomicrobiales</taxon>
        <taxon>Methylobacteriaceae</taxon>
        <taxon>Methylobacterium</taxon>
    </lineage>
</organism>
<dbReference type="SUPFAM" id="SSF55781">
    <property type="entry name" value="GAF domain-like"/>
    <property type="match status" value="1"/>
</dbReference>
<dbReference type="STRING" id="427683.A5481_19030"/>
<dbReference type="OrthoDB" id="315417at2"/>
<dbReference type="EMBL" id="LWHQ01000038">
    <property type="protein sequence ID" value="OAS22491.1"/>
    <property type="molecule type" value="Genomic_DNA"/>
</dbReference>
<dbReference type="Pfam" id="PF01590">
    <property type="entry name" value="GAF"/>
    <property type="match status" value="1"/>
</dbReference>
<dbReference type="PANTHER" id="PTHR43102">
    <property type="entry name" value="SLR1143 PROTEIN"/>
    <property type="match status" value="1"/>
</dbReference>
<proteinExistence type="predicted"/>
<evidence type="ECO:0000313" key="2">
    <source>
        <dbReference type="EMBL" id="OAS22491.1"/>
    </source>
</evidence>
<dbReference type="AlphaFoldDB" id="A0A179S9B8"/>
<accession>A0A179S9B8</accession>
<comment type="caution">
    <text evidence="2">The sequence shown here is derived from an EMBL/GenBank/DDBJ whole genome shotgun (WGS) entry which is preliminary data.</text>
</comment>
<evidence type="ECO:0000259" key="1">
    <source>
        <dbReference type="SMART" id="SM00065"/>
    </source>
</evidence>
<gene>
    <name evidence="2" type="ORF">A5481_19030</name>
</gene>
<protein>
    <recommendedName>
        <fullName evidence="1">GAF domain-containing protein</fullName>
    </recommendedName>
</protein>
<sequence length="182" mass="19495">MIDRFLPPHPVSNADRLAALDAYGILGTAPERTFDGIVLLARQICAAPAALISFVAEDHQWFKARSGFAPGQTPLSQSVCAHALHQADLLVIPDLTADPRTRDNGLVTGRPHLRFYAGAPLRTPEGLTLGTLCVLDTFPRPNGLPQEQAEGLHALAAQVMAQLELRRELAAAKAEIARLVAA</sequence>
<dbReference type="SMART" id="SM00065">
    <property type="entry name" value="GAF"/>
    <property type="match status" value="1"/>
</dbReference>
<feature type="domain" description="GAF" evidence="1">
    <location>
        <begin position="29"/>
        <end position="173"/>
    </location>
</feature>
<dbReference type="InterPro" id="IPR003018">
    <property type="entry name" value="GAF"/>
</dbReference>
<name>A0A179S9B8_9HYPH</name>
<dbReference type="Gene3D" id="3.30.450.40">
    <property type="match status" value="1"/>
</dbReference>
<dbReference type="PANTHER" id="PTHR43102:SF2">
    <property type="entry name" value="GAF DOMAIN-CONTAINING PROTEIN"/>
    <property type="match status" value="1"/>
</dbReference>
<dbReference type="Proteomes" id="UP000078316">
    <property type="component" value="Unassembled WGS sequence"/>
</dbReference>
<dbReference type="InterPro" id="IPR029016">
    <property type="entry name" value="GAF-like_dom_sf"/>
</dbReference>